<keyword evidence="4 12" id="KW-0812">Transmembrane</keyword>
<organism evidence="13 14">
    <name type="scientific">Cladobotryum mycophilum</name>
    <dbReference type="NCBI Taxonomy" id="491253"/>
    <lineage>
        <taxon>Eukaryota</taxon>
        <taxon>Fungi</taxon>
        <taxon>Dikarya</taxon>
        <taxon>Ascomycota</taxon>
        <taxon>Pezizomycotina</taxon>
        <taxon>Sordariomycetes</taxon>
        <taxon>Hypocreomycetidae</taxon>
        <taxon>Hypocreales</taxon>
        <taxon>Hypocreaceae</taxon>
        <taxon>Cladobotryum</taxon>
    </lineage>
</organism>
<name>A0ABR0T1N9_9HYPO</name>
<comment type="subcellular location">
    <subcellularLocation>
        <location evidence="2">Membrane</location>
        <topology evidence="2">Single-pass membrane protein</topology>
    </subcellularLocation>
</comment>
<dbReference type="PRINTS" id="PR00385">
    <property type="entry name" value="P450"/>
</dbReference>
<keyword evidence="14" id="KW-1185">Reference proteome</keyword>
<dbReference type="Proteomes" id="UP001338125">
    <property type="component" value="Unassembled WGS sequence"/>
</dbReference>
<gene>
    <name evidence="13" type="ORF">PT974_00302</name>
</gene>
<keyword evidence="7 11" id="KW-0560">Oxidoreductase</keyword>
<evidence type="ECO:0000256" key="2">
    <source>
        <dbReference type="ARBA" id="ARBA00004167"/>
    </source>
</evidence>
<evidence type="ECO:0000256" key="11">
    <source>
        <dbReference type="RuleBase" id="RU000461"/>
    </source>
</evidence>
<evidence type="ECO:0000256" key="10">
    <source>
        <dbReference type="ARBA" id="ARBA00023136"/>
    </source>
</evidence>
<dbReference type="GO" id="GO:0004497">
    <property type="term" value="F:monooxygenase activity"/>
    <property type="evidence" value="ECO:0007669"/>
    <property type="project" value="UniProtKB-KW"/>
</dbReference>
<dbReference type="EMBL" id="JAVFKD010000001">
    <property type="protein sequence ID" value="KAK5997935.1"/>
    <property type="molecule type" value="Genomic_DNA"/>
</dbReference>
<dbReference type="InterPro" id="IPR017972">
    <property type="entry name" value="Cyt_P450_CS"/>
</dbReference>
<evidence type="ECO:0000256" key="7">
    <source>
        <dbReference type="ARBA" id="ARBA00023002"/>
    </source>
</evidence>
<comment type="similarity">
    <text evidence="3 11">Belongs to the cytochrome P450 family.</text>
</comment>
<keyword evidence="10 12" id="KW-0472">Membrane</keyword>
<dbReference type="PANTHER" id="PTHR24287">
    <property type="entry name" value="P450, PUTATIVE (EUROFUNG)-RELATED"/>
    <property type="match status" value="1"/>
</dbReference>
<dbReference type="Gene3D" id="1.10.630.10">
    <property type="entry name" value="Cytochrome P450"/>
    <property type="match status" value="1"/>
</dbReference>
<dbReference type="InterPro" id="IPR036396">
    <property type="entry name" value="Cyt_P450_sf"/>
</dbReference>
<evidence type="ECO:0000256" key="9">
    <source>
        <dbReference type="ARBA" id="ARBA00023033"/>
    </source>
</evidence>
<evidence type="ECO:0000256" key="12">
    <source>
        <dbReference type="SAM" id="Phobius"/>
    </source>
</evidence>
<keyword evidence="9 11" id="KW-0503">Monooxygenase</keyword>
<keyword evidence="5 11" id="KW-0479">Metal-binding</keyword>
<evidence type="ECO:0000256" key="8">
    <source>
        <dbReference type="ARBA" id="ARBA00023004"/>
    </source>
</evidence>
<protein>
    <submittedName>
        <fullName evidence="13">Cytochrome P450 monooxygenase ascH</fullName>
    </submittedName>
</protein>
<keyword evidence="6 12" id="KW-1133">Transmembrane helix</keyword>
<dbReference type="PANTHER" id="PTHR24287:SF5">
    <property type="entry name" value="P450, PUTATIVE (EUROFUNG)-RELATED"/>
    <property type="match status" value="1"/>
</dbReference>
<dbReference type="InterPro" id="IPR047146">
    <property type="entry name" value="Cyt_P450_E_CYP52_fungi"/>
</dbReference>
<evidence type="ECO:0000256" key="4">
    <source>
        <dbReference type="ARBA" id="ARBA00022692"/>
    </source>
</evidence>
<feature type="transmembrane region" description="Helical" evidence="12">
    <location>
        <begin position="48"/>
        <end position="66"/>
    </location>
</feature>
<proteinExistence type="inferred from homology"/>
<dbReference type="PRINTS" id="PR00463">
    <property type="entry name" value="EP450I"/>
</dbReference>
<keyword evidence="11" id="KW-0349">Heme</keyword>
<keyword evidence="8 11" id="KW-0408">Iron</keyword>
<accession>A0ABR0T1N9</accession>
<dbReference type="InterPro" id="IPR002401">
    <property type="entry name" value="Cyt_P450_E_grp-I"/>
</dbReference>
<evidence type="ECO:0000313" key="14">
    <source>
        <dbReference type="Proteomes" id="UP001338125"/>
    </source>
</evidence>
<evidence type="ECO:0000256" key="5">
    <source>
        <dbReference type="ARBA" id="ARBA00022723"/>
    </source>
</evidence>
<sequence>MALSVSVLALGGLVTAFLLILVSSWSKTRKRYALLGAEPPTVVPTKSFGLNIIIPMFIAVLKHRFYHWTKDLLQKHNHTAELRMLGQKLVLTDDPENIKAIQDTQFWEVAKSEEQHEIFKHILGDAIFAMNGEEWKAEAVLYKTHMSRIRDTDFEVTERHTLNAFKLLDRQGADAFDVIDRLQLDIVTEVFCGDSTNSLTSNQQPFRDSMEILQKIACFRQLLGKVGVWLDDKWLAPRAVQFIDDYQDAFADKAYARTGENPASGSVCLIDDLIRKGKSRYDIKNAVTSTLLAAKDPSTTTMAFGFYEIAKRPHVFAKMKAEVEEHIGYDRLPLLTDLHKLKYIKNVIKETLRDHHPLGFNARVALKDITLPRGGGPDGNSPVGVLEGTQIIYGLLSLQHRVELGIPDINEWKPERWDNWKPANKWDFVPFNHGPRVCLGQQFANFQMEYFLARLCQEYDSVTLLPESPPQEGLVKLELNTKMAHPVYAKCIRREDKA</sequence>
<dbReference type="Pfam" id="PF00067">
    <property type="entry name" value="p450"/>
    <property type="match status" value="1"/>
</dbReference>
<dbReference type="SUPFAM" id="SSF48264">
    <property type="entry name" value="Cytochrome P450"/>
    <property type="match status" value="1"/>
</dbReference>
<dbReference type="PROSITE" id="PS00086">
    <property type="entry name" value="CYTOCHROME_P450"/>
    <property type="match status" value="1"/>
</dbReference>
<reference evidence="13 14" key="1">
    <citation type="submission" date="2024-01" db="EMBL/GenBank/DDBJ databases">
        <title>Complete genome of Cladobotryum mycophilum ATHUM6906.</title>
        <authorList>
            <person name="Christinaki A.C."/>
            <person name="Myridakis A.I."/>
            <person name="Kouvelis V.N."/>
        </authorList>
    </citation>
    <scope>NUCLEOTIDE SEQUENCE [LARGE SCALE GENOMIC DNA]</scope>
    <source>
        <strain evidence="13 14">ATHUM6906</strain>
    </source>
</reference>
<evidence type="ECO:0000256" key="3">
    <source>
        <dbReference type="ARBA" id="ARBA00010617"/>
    </source>
</evidence>
<evidence type="ECO:0000256" key="1">
    <source>
        <dbReference type="ARBA" id="ARBA00001971"/>
    </source>
</evidence>
<comment type="cofactor">
    <cofactor evidence="1">
        <name>heme</name>
        <dbReference type="ChEBI" id="CHEBI:30413"/>
    </cofactor>
</comment>
<evidence type="ECO:0000313" key="13">
    <source>
        <dbReference type="EMBL" id="KAK5997935.1"/>
    </source>
</evidence>
<evidence type="ECO:0000256" key="6">
    <source>
        <dbReference type="ARBA" id="ARBA00022989"/>
    </source>
</evidence>
<dbReference type="InterPro" id="IPR001128">
    <property type="entry name" value="Cyt_P450"/>
</dbReference>
<comment type="caution">
    <text evidence="13">The sequence shown here is derived from an EMBL/GenBank/DDBJ whole genome shotgun (WGS) entry which is preliminary data.</text>
</comment>